<dbReference type="PANTHER" id="PTHR13391">
    <property type="entry name" value="MITOCHONDRIAL DISTRIBUTION REGULATOR MISATO"/>
    <property type="match status" value="1"/>
</dbReference>
<dbReference type="AlphaFoldDB" id="A0A3M7D0R1"/>
<name>A0A3M7D0R1_HORWE</name>
<dbReference type="GO" id="GO:0005739">
    <property type="term" value="C:mitochondrion"/>
    <property type="evidence" value="ECO:0007669"/>
    <property type="project" value="TreeGrafter"/>
</dbReference>
<evidence type="ECO:0000313" key="3">
    <source>
        <dbReference type="Proteomes" id="UP000269539"/>
    </source>
</evidence>
<reference evidence="2 3" key="1">
    <citation type="journal article" date="2018" name="BMC Genomics">
        <title>Genomic evidence for intraspecific hybridization in a clonal and extremely halotolerant yeast.</title>
        <authorList>
            <person name="Gostincar C."/>
            <person name="Stajich J.E."/>
            <person name="Zupancic J."/>
            <person name="Zalar P."/>
            <person name="Gunde-Cimerman N."/>
        </authorList>
    </citation>
    <scope>NUCLEOTIDE SEQUENCE [LARGE SCALE GENOMIC DNA]</scope>
    <source>
        <strain evidence="2 3">EXF-10513</strain>
    </source>
</reference>
<feature type="non-terminal residue" evidence="2">
    <location>
        <position position="1"/>
    </location>
</feature>
<organism evidence="2 3">
    <name type="scientific">Hortaea werneckii</name>
    <name type="common">Black yeast</name>
    <name type="synonym">Cladosporium werneckii</name>
    <dbReference type="NCBI Taxonomy" id="91943"/>
    <lineage>
        <taxon>Eukaryota</taxon>
        <taxon>Fungi</taxon>
        <taxon>Dikarya</taxon>
        <taxon>Ascomycota</taxon>
        <taxon>Pezizomycotina</taxon>
        <taxon>Dothideomycetes</taxon>
        <taxon>Dothideomycetidae</taxon>
        <taxon>Mycosphaerellales</taxon>
        <taxon>Teratosphaeriaceae</taxon>
        <taxon>Hortaea</taxon>
    </lineage>
</organism>
<feature type="domain" description="DML1/Misato tubulin" evidence="1">
    <location>
        <begin position="1"/>
        <end position="93"/>
    </location>
</feature>
<protein>
    <recommendedName>
        <fullName evidence="1">DML1/Misato tubulin domain-containing protein</fullName>
    </recommendedName>
</protein>
<dbReference type="InterPro" id="IPR049942">
    <property type="entry name" value="DML1/Misato"/>
</dbReference>
<dbReference type="GO" id="GO:0007005">
    <property type="term" value="P:mitochondrion organization"/>
    <property type="evidence" value="ECO:0007669"/>
    <property type="project" value="InterPro"/>
</dbReference>
<proteinExistence type="predicted"/>
<dbReference type="EMBL" id="QWIO01002347">
    <property type="protein sequence ID" value="RMY57466.1"/>
    <property type="molecule type" value="Genomic_DNA"/>
</dbReference>
<dbReference type="InterPro" id="IPR029209">
    <property type="entry name" value="DML1/Misato_tubulin"/>
</dbReference>
<dbReference type="PANTHER" id="PTHR13391:SF0">
    <property type="entry name" value="PROTEIN MISATO HOMOLOG 1"/>
    <property type="match status" value="1"/>
</dbReference>
<dbReference type="Proteomes" id="UP000269539">
    <property type="component" value="Unassembled WGS sequence"/>
</dbReference>
<evidence type="ECO:0000313" key="2">
    <source>
        <dbReference type="EMBL" id="RMY57466.1"/>
    </source>
</evidence>
<comment type="caution">
    <text evidence="2">The sequence shown here is derived from an EMBL/GenBank/DDBJ whole genome shotgun (WGS) entry which is preliminary data.</text>
</comment>
<evidence type="ECO:0000259" key="1">
    <source>
        <dbReference type="Pfam" id="PF14881"/>
    </source>
</evidence>
<sequence length="302" mass="33648">KYLERIADDLGKGCRWVFGSQDGQRTSREKQLLQVANSAQSLFAMNDTASMQIPLSSAPKSLPSYVQMDPTSKWHTSALQAAAFESLTLPSRLRRTEQGHATFDELETTLSNEGNRKVGALGMTVKGTGSSNTAGALNGTTNGTDDAESYDTDIDLLPEFTSSTSSRDTNRRPHRFSAAESLRGLWKDTEEIHDTNLATRDRRIANLRLRTTTHQSALLFPILPSYPPIFQFQKREQKLAVKTSLQCSTLVADRMRELERNARRMVGVEERESLCDGLATMAEEYEDGWSEDEDEDLGEDSS</sequence>
<accession>A0A3M7D0R1</accession>
<gene>
    <name evidence="2" type="ORF">D0864_13503</name>
</gene>
<dbReference type="Pfam" id="PF14881">
    <property type="entry name" value="Tubulin_3"/>
    <property type="match status" value="1"/>
</dbReference>